<evidence type="ECO:0008006" key="11">
    <source>
        <dbReference type="Google" id="ProtNLM"/>
    </source>
</evidence>
<keyword evidence="6 8" id="KW-0472">Membrane</keyword>
<protein>
    <recommendedName>
        <fullName evidence="11">Gustatory receptor</fullName>
    </recommendedName>
</protein>
<keyword evidence="3" id="KW-1003">Cell membrane</keyword>
<evidence type="ECO:0000256" key="3">
    <source>
        <dbReference type="ARBA" id="ARBA00022475"/>
    </source>
</evidence>
<evidence type="ECO:0000256" key="1">
    <source>
        <dbReference type="ARBA" id="ARBA00004651"/>
    </source>
</evidence>
<evidence type="ECO:0000256" key="8">
    <source>
        <dbReference type="SAM" id="Phobius"/>
    </source>
</evidence>
<dbReference type="GO" id="GO:0005886">
    <property type="term" value="C:plasma membrane"/>
    <property type="evidence" value="ECO:0007669"/>
    <property type="project" value="UniProtKB-SubCell"/>
</dbReference>
<accession>A0A9N9QJZ9</accession>
<dbReference type="AlphaFoldDB" id="A0A9N9QJZ9"/>
<evidence type="ECO:0000256" key="6">
    <source>
        <dbReference type="ARBA" id="ARBA00023136"/>
    </source>
</evidence>
<feature type="transmembrane region" description="Helical" evidence="8">
    <location>
        <begin position="81"/>
        <end position="104"/>
    </location>
</feature>
<dbReference type="EMBL" id="OU892280">
    <property type="protein sequence ID" value="CAG9768451.1"/>
    <property type="molecule type" value="Genomic_DNA"/>
</dbReference>
<evidence type="ECO:0000256" key="5">
    <source>
        <dbReference type="ARBA" id="ARBA00022989"/>
    </source>
</evidence>
<evidence type="ECO:0000313" key="10">
    <source>
        <dbReference type="Proteomes" id="UP001152799"/>
    </source>
</evidence>
<dbReference type="Proteomes" id="UP001152799">
    <property type="component" value="Chromosome 4"/>
</dbReference>
<dbReference type="OrthoDB" id="5800391at2759"/>
<keyword evidence="4 8" id="KW-0812">Transmembrane</keyword>
<evidence type="ECO:0000313" key="9">
    <source>
        <dbReference type="EMBL" id="CAG9768451.1"/>
    </source>
</evidence>
<dbReference type="GO" id="GO:0050916">
    <property type="term" value="P:sensory perception of sweet taste"/>
    <property type="evidence" value="ECO:0007669"/>
    <property type="project" value="UniProtKB-ARBA"/>
</dbReference>
<dbReference type="GO" id="GO:0008527">
    <property type="term" value="F:taste receptor activity"/>
    <property type="evidence" value="ECO:0007669"/>
    <property type="project" value="InterPro"/>
</dbReference>
<sequence>MFENQLEKGYFMFSSGYILFKTGTVSLYAASINDASKSPAIYLNNVPSKYYNNEIRRLLIQISFDNVVLSGCKMFTITRGLLLNIASAIVAYELLLLQLTSMLLEDDKENRNREIDGPQL</sequence>
<reference evidence="9" key="1">
    <citation type="submission" date="2022-01" db="EMBL/GenBank/DDBJ databases">
        <authorList>
            <person name="King R."/>
        </authorList>
    </citation>
    <scope>NUCLEOTIDE SEQUENCE</scope>
</reference>
<dbReference type="Pfam" id="PF06151">
    <property type="entry name" value="Trehalose_recp"/>
    <property type="match status" value="1"/>
</dbReference>
<evidence type="ECO:0000256" key="2">
    <source>
        <dbReference type="ARBA" id="ARBA00005327"/>
    </source>
</evidence>
<keyword evidence="5 8" id="KW-1133">Transmembrane helix</keyword>
<organism evidence="9 10">
    <name type="scientific">Ceutorhynchus assimilis</name>
    <name type="common">cabbage seed weevil</name>
    <dbReference type="NCBI Taxonomy" id="467358"/>
    <lineage>
        <taxon>Eukaryota</taxon>
        <taxon>Metazoa</taxon>
        <taxon>Ecdysozoa</taxon>
        <taxon>Arthropoda</taxon>
        <taxon>Hexapoda</taxon>
        <taxon>Insecta</taxon>
        <taxon>Pterygota</taxon>
        <taxon>Neoptera</taxon>
        <taxon>Endopterygota</taxon>
        <taxon>Coleoptera</taxon>
        <taxon>Polyphaga</taxon>
        <taxon>Cucujiformia</taxon>
        <taxon>Curculionidae</taxon>
        <taxon>Ceutorhynchinae</taxon>
        <taxon>Ceutorhynchus</taxon>
    </lineage>
</organism>
<keyword evidence="10" id="KW-1185">Reference proteome</keyword>
<dbReference type="PANTHER" id="PTHR21421:SF29">
    <property type="entry name" value="GUSTATORY RECEPTOR 5A FOR TREHALOSE-RELATED"/>
    <property type="match status" value="1"/>
</dbReference>
<keyword evidence="7" id="KW-0675">Receptor</keyword>
<gene>
    <name evidence="9" type="ORF">CEUTPL_LOCUS8989</name>
</gene>
<evidence type="ECO:0000256" key="7">
    <source>
        <dbReference type="ARBA" id="ARBA00023170"/>
    </source>
</evidence>
<comment type="subcellular location">
    <subcellularLocation>
        <location evidence="1">Cell membrane</location>
        <topology evidence="1">Multi-pass membrane protein</topology>
    </subcellularLocation>
</comment>
<dbReference type="InterPro" id="IPR009318">
    <property type="entry name" value="Gustatory_rcpt"/>
</dbReference>
<evidence type="ECO:0000256" key="4">
    <source>
        <dbReference type="ARBA" id="ARBA00022692"/>
    </source>
</evidence>
<comment type="similarity">
    <text evidence="2">Belongs to the insect chemoreceptor superfamily. Gustatory receptor (GR) family. Gr5a subfamily.</text>
</comment>
<name>A0A9N9QJZ9_9CUCU</name>
<proteinExistence type="inferred from homology"/>
<dbReference type="PANTHER" id="PTHR21421">
    <property type="entry name" value="GUSTATORY RECEPTOR"/>
    <property type="match status" value="1"/>
</dbReference>